<organism evidence="5 6">
    <name type="scientific">Thiosulfatimonas sediminis</name>
    <dbReference type="NCBI Taxonomy" id="2675054"/>
    <lineage>
        <taxon>Bacteria</taxon>
        <taxon>Pseudomonadati</taxon>
        <taxon>Pseudomonadota</taxon>
        <taxon>Gammaproteobacteria</taxon>
        <taxon>Thiotrichales</taxon>
        <taxon>Piscirickettsiaceae</taxon>
        <taxon>Thiosulfatimonas</taxon>
    </lineage>
</organism>
<dbReference type="InterPro" id="IPR043128">
    <property type="entry name" value="Rev_trsase/Diguanyl_cyclase"/>
</dbReference>
<accession>A0A6F8PT91</accession>
<dbReference type="NCBIfam" id="TIGR00254">
    <property type="entry name" value="GGDEF"/>
    <property type="match status" value="1"/>
</dbReference>
<evidence type="ECO:0000313" key="6">
    <source>
        <dbReference type="Proteomes" id="UP000501726"/>
    </source>
</evidence>
<feature type="domain" description="GGDEF" evidence="4">
    <location>
        <begin position="264"/>
        <end position="398"/>
    </location>
</feature>
<dbReference type="RefSeq" id="WP_173270736.1">
    <property type="nucleotide sequence ID" value="NZ_AP021889.1"/>
</dbReference>
<dbReference type="Proteomes" id="UP000501726">
    <property type="component" value="Chromosome"/>
</dbReference>
<evidence type="ECO:0000259" key="3">
    <source>
        <dbReference type="PROSITE" id="PS50885"/>
    </source>
</evidence>
<protein>
    <submittedName>
        <fullName evidence="5">Diguanylate phosphodiesterase</fullName>
    </submittedName>
</protein>
<evidence type="ECO:0000259" key="2">
    <source>
        <dbReference type="PROSITE" id="PS50883"/>
    </source>
</evidence>
<dbReference type="PROSITE" id="PS50883">
    <property type="entry name" value="EAL"/>
    <property type="match status" value="1"/>
</dbReference>
<reference evidence="6" key="1">
    <citation type="submission" date="2019-11" db="EMBL/GenBank/DDBJ databases">
        <title>Isolation and characterization of two novel species in the genus Thiomicrorhabdus.</title>
        <authorList>
            <person name="Mochizuki J."/>
            <person name="Kojima H."/>
            <person name="Fukui M."/>
        </authorList>
    </citation>
    <scope>NUCLEOTIDE SEQUENCE [LARGE SCALE GENOMIC DNA]</scope>
    <source>
        <strain evidence="6">aks77</strain>
    </source>
</reference>
<dbReference type="Pfam" id="PF16448">
    <property type="entry name" value="LapD_MoxY_N"/>
    <property type="match status" value="1"/>
</dbReference>
<dbReference type="InterPro" id="IPR029787">
    <property type="entry name" value="Nucleotide_cyclase"/>
</dbReference>
<keyword evidence="1" id="KW-0472">Membrane</keyword>
<dbReference type="SMART" id="SM00052">
    <property type="entry name" value="EAL"/>
    <property type="match status" value="1"/>
</dbReference>
<dbReference type="Gene3D" id="6.20.270.20">
    <property type="entry name" value="LapD/MoxY periplasmic domain"/>
    <property type="match status" value="1"/>
</dbReference>
<dbReference type="Gene3D" id="3.30.110.200">
    <property type="match status" value="1"/>
</dbReference>
<dbReference type="InterPro" id="IPR032244">
    <property type="entry name" value="LapD_MoxY_N"/>
</dbReference>
<feature type="domain" description="EAL" evidence="2">
    <location>
        <begin position="409"/>
        <end position="644"/>
    </location>
</feature>
<dbReference type="PANTHER" id="PTHR33121:SF79">
    <property type="entry name" value="CYCLIC DI-GMP PHOSPHODIESTERASE PDED-RELATED"/>
    <property type="match status" value="1"/>
</dbReference>
<dbReference type="CDD" id="cd01948">
    <property type="entry name" value="EAL"/>
    <property type="match status" value="1"/>
</dbReference>
<feature type="transmembrane region" description="Helical" evidence="1">
    <location>
        <begin position="6"/>
        <end position="28"/>
    </location>
</feature>
<feature type="domain" description="HAMP" evidence="3">
    <location>
        <begin position="171"/>
        <end position="222"/>
    </location>
</feature>
<dbReference type="InterPro" id="IPR050706">
    <property type="entry name" value="Cyclic-di-GMP_PDE-like"/>
</dbReference>
<dbReference type="KEGG" id="tse:THMIRHAS_06010"/>
<evidence type="ECO:0000259" key="4">
    <source>
        <dbReference type="PROSITE" id="PS50887"/>
    </source>
</evidence>
<dbReference type="InterPro" id="IPR003660">
    <property type="entry name" value="HAMP_dom"/>
</dbReference>
<dbReference type="Gene3D" id="3.20.20.450">
    <property type="entry name" value="EAL domain"/>
    <property type="match status" value="1"/>
</dbReference>
<evidence type="ECO:0000256" key="1">
    <source>
        <dbReference type="SAM" id="Phobius"/>
    </source>
</evidence>
<gene>
    <name evidence="5" type="ORF">THMIRHAS_06010</name>
</gene>
<keyword evidence="1" id="KW-0812">Transmembrane</keyword>
<dbReference type="AlphaFoldDB" id="A0A6F8PT91"/>
<dbReference type="GO" id="GO:0016020">
    <property type="term" value="C:membrane"/>
    <property type="evidence" value="ECO:0007669"/>
    <property type="project" value="InterPro"/>
</dbReference>
<dbReference type="InterPro" id="IPR001633">
    <property type="entry name" value="EAL_dom"/>
</dbReference>
<dbReference type="SUPFAM" id="SSF55073">
    <property type="entry name" value="Nucleotide cyclase"/>
    <property type="match status" value="1"/>
</dbReference>
<dbReference type="PANTHER" id="PTHR33121">
    <property type="entry name" value="CYCLIC DI-GMP PHOSPHODIESTERASE PDEF"/>
    <property type="match status" value="1"/>
</dbReference>
<sequence>MSLVKQLWIAIIGLMILVFFASFSISTLSAKGYYIEQLSLKNSDNANSLALMISQMDKEDVMVELLVAAQFDTGNYKKIELLDPSGQERVVKVHETDVQAHVPNWFKELVPIKAGKGVAQIQDGWKQYGTLIVESDDRFAYESLWKTTLQFLLWFLFAALLLGAIGTWVLRYLTSPLEDVVKQAEAIGGRRFITSQEPKTLEFNRLVRAMNTLSARVRSMLENESRRLDEMRYKSQHDPLTGLANREFFVGKLESILRDEDKNTRNGMLLIRICDLLTVNKTLGHQKTDQLLKGIAEQIGNTVKQHNKEFDEYLLGRLNGSDFAVILTAIDDLQPVAKALEVFMSTYAKSYAQEVNLQLPMAACTFKGDESRQNLFQKIDSLLVEAESEKHTAMVIERSIQAKGLLLNANEWRTTLLDALSSGGVVAQLFPVVDIKNRLLHSEAMMRLNVDGKALSAGDFLPWARRLNLLPQMDLALAEHILGQPKVQSGQLQVALNLSIETLKELQQRDILVDMLKTSGCADKLWLELPERAILDNLNYFIEFCELVKPLGCKVGLDKAGSGFGKISRLQEVGLDYIKVDAVLIQDISRKNSESEGFVRGACTLGHSIGLQLIAEGLQDIAELNHLEAIGLDGATGPGVPIRA</sequence>
<dbReference type="InterPro" id="IPR035919">
    <property type="entry name" value="EAL_sf"/>
</dbReference>
<dbReference type="GO" id="GO:0007165">
    <property type="term" value="P:signal transduction"/>
    <property type="evidence" value="ECO:0007669"/>
    <property type="project" value="InterPro"/>
</dbReference>
<dbReference type="SMART" id="SM00267">
    <property type="entry name" value="GGDEF"/>
    <property type="match status" value="1"/>
</dbReference>
<dbReference type="Gene3D" id="3.30.70.270">
    <property type="match status" value="1"/>
</dbReference>
<dbReference type="SUPFAM" id="SSF141868">
    <property type="entry name" value="EAL domain-like"/>
    <property type="match status" value="1"/>
</dbReference>
<dbReference type="InterPro" id="IPR000160">
    <property type="entry name" value="GGDEF_dom"/>
</dbReference>
<dbReference type="InterPro" id="IPR042461">
    <property type="entry name" value="LapD_MoxY_peri_C"/>
</dbReference>
<dbReference type="PROSITE" id="PS50887">
    <property type="entry name" value="GGDEF"/>
    <property type="match status" value="1"/>
</dbReference>
<dbReference type="Pfam" id="PF00563">
    <property type="entry name" value="EAL"/>
    <property type="match status" value="1"/>
</dbReference>
<evidence type="ECO:0000313" key="5">
    <source>
        <dbReference type="EMBL" id="BBP45228.1"/>
    </source>
</evidence>
<keyword evidence="6" id="KW-1185">Reference proteome</keyword>
<name>A0A6F8PT91_9GAMM</name>
<proteinExistence type="predicted"/>
<feature type="transmembrane region" description="Helical" evidence="1">
    <location>
        <begin position="151"/>
        <end position="173"/>
    </location>
</feature>
<dbReference type="PROSITE" id="PS50885">
    <property type="entry name" value="HAMP"/>
    <property type="match status" value="1"/>
</dbReference>
<dbReference type="Pfam" id="PF00990">
    <property type="entry name" value="GGDEF"/>
    <property type="match status" value="1"/>
</dbReference>
<dbReference type="EMBL" id="AP021889">
    <property type="protein sequence ID" value="BBP45228.1"/>
    <property type="molecule type" value="Genomic_DNA"/>
</dbReference>
<keyword evidence="1" id="KW-1133">Transmembrane helix</keyword>
<dbReference type="GO" id="GO:0071111">
    <property type="term" value="F:cyclic-guanylate-specific phosphodiesterase activity"/>
    <property type="evidence" value="ECO:0007669"/>
    <property type="project" value="InterPro"/>
</dbReference>